<evidence type="ECO:0000313" key="10">
    <source>
        <dbReference type="EMBL" id="SMQ51193.1"/>
    </source>
</evidence>
<dbReference type="AlphaFoldDB" id="A0A1X7RUQ8"/>
<evidence type="ECO:0000259" key="9">
    <source>
        <dbReference type="Pfam" id="PF07732"/>
    </source>
</evidence>
<dbReference type="InterPro" id="IPR011707">
    <property type="entry name" value="Cu-oxidase-like_N"/>
</dbReference>
<dbReference type="Proteomes" id="UP000215127">
    <property type="component" value="Chromosome 5"/>
</dbReference>
<evidence type="ECO:0000313" key="11">
    <source>
        <dbReference type="Proteomes" id="UP000215127"/>
    </source>
</evidence>
<keyword evidence="11" id="KW-1185">Reference proteome</keyword>
<gene>
    <name evidence="10" type="ORF">ZT3D7_G6346</name>
</gene>
<dbReference type="GO" id="GO:0016491">
    <property type="term" value="F:oxidoreductase activity"/>
    <property type="evidence" value="ECO:0007669"/>
    <property type="project" value="UniProtKB-KW"/>
</dbReference>
<dbReference type="InterPro" id="IPR011706">
    <property type="entry name" value="Cu-oxidase_C"/>
</dbReference>
<keyword evidence="2" id="KW-0479">Metal-binding</keyword>
<evidence type="ECO:0008006" key="12">
    <source>
        <dbReference type="Google" id="ProtNLM"/>
    </source>
</evidence>
<dbReference type="InterPro" id="IPR001117">
    <property type="entry name" value="Cu-oxidase_2nd"/>
</dbReference>
<evidence type="ECO:0000256" key="1">
    <source>
        <dbReference type="ARBA" id="ARBA00010609"/>
    </source>
</evidence>
<name>A0A1X7RUQ8_ZYMT9</name>
<feature type="domain" description="Plastocyanin-like" evidence="8">
    <location>
        <begin position="485"/>
        <end position="597"/>
    </location>
</feature>
<feature type="domain" description="Plastocyanin-like" evidence="9">
    <location>
        <begin position="84"/>
        <end position="197"/>
    </location>
</feature>
<feature type="domain" description="Plastocyanin-like" evidence="7">
    <location>
        <begin position="232"/>
        <end position="398"/>
    </location>
</feature>
<dbReference type="Pfam" id="PF07731">
    <property type="entry name" value="Cu-oxidase_2"/>
    <property type="match status" value="1"/>
</dbReference>
<comment type="similarity">
    <text evidence="1">Belongs to the multicopper oxidase family.</text>
</comment>
<sequence length="643" mass="71970">MSFVDMFPNQKKGEYALVEEKPPASVHKRGSKSIVTAFVVFAACAVLSIGSGFRKWYPTDIATDWSLKASRQGQRVDYNLTLSQSWRNPDGGHWRPLFVGNSESPFATINCQEGDTLHIHIQNDLGFPTQLHWVGVNHGSATWNDGSAGVTAYPILPRANWTSVIRTEGQWGLKWYLDHVSTPSVDGNYGTIWIRPAADRMRPYHLISSCKHEQQAMLDAEEKPAHVVMYNYQHREMPGLLAQLQGEGYDPYCFQSVLINGKGRVHCRPAEVTALNGKSIDSHGCVYQPSGAIGYGQCEPSNGDYEIIETENRRWMMMNFVNPGLEHPWRVSIDNHKMWIVANDGGFVQPQEVDIIQVTNAERVTVMVKLDQEAADYPIRFHALSDLQTLQGYAILRYPHRRIGQRLGEPYPEPKQENSIMALSGSPIGKAVLEDKSTLHPYPAQQPPEHADITLRFKATGAPDPYNPHITNCSLNGTSWQIFRGLMHPMYLDPNQALPDAPDPAVRNLPLGSVVDIVLENDLPVALPMYKHNKALFLLGSGEGKFGEADVAAATSTGSKSFNLKNPPLGYVHELPASGWMALRWKITEPAATMFHVFRVRYFVLGMQVPLFEGDDYLPEVPDRVKNMPHVELDIPEHMGIFD</sequence>
<evidence type="ECO:0000259" key="8">
    <source>
        <dbReference type="Pfam" id="PF07731"/>
    </source>
</evidence>
<keyword evidence="3" id="KW-0732">Signal</keyword>
<reference evidence="10 11" key="1">
    <citation type="submission" date="2016-06" db="EMBL/GenBank/DDBJ databases">
        <authorList>
            <person name="Kjaerup R.B."/>
            <person name="Dalgaard T.S."/>
            <person name="Juul-Madsen H.R."/>
        </authorList>
    </citation>
    <scope>NUCLEOTIDE SEQUENCE [LARGE SCALE GENOMIC DNA]</scope>
</reference>
<dbReference type="Pfam" id="PF07732">
    <property type="entry name" value="Cu-oxidase_3"/>
    <property type="match status" value="1"/>
</dbReference>
<keyword evidence="6" id="KW-0325">Glycoprotein</keyword>
<protein>
    <recommendedName>
        <fullName evidence="12">Plastocyanin-like domain-containing protein</fullName>
    </recommendedName>
</protein>
<dbReference type="Gene3D" id="2.60.40.420">
    <property type="entry name" value="Cupredoxins - blue copper proteins"/>
    <property type="match status" value="3"/>
</dbReference>
<dbReference type="CDD" id="cd13876">
    <property type="entry name" value="CuRO_2_Abr2_like"/>
    <property type="match status" value="1"/>
</dbReference>
<evidence type="ECO:0000256" key="4">
    <source>
        <dbReference type="ARBA" id="ARBA00023002"/>
    </source>
</evidence>
<evidence type="ECO:0000256" key="6">
    <source>
        <dbReference type="ARBA" id="ARBA00023180"/>
    </source>
</evidence>
<dbReference type="Pfam" id="PF00394">
    <property type="entry name" value="Cu-oxidase"/>
    <property type="match status" value="1"/>
</dbReference>
<dbReference type="GO" id="GO:0005507">
    <property type="term" value="F:copper ion binding"/>
    <property type="evidence" value="ECO:0007669"/>
    <property type="project" value="InterPro"/>
</dbReference>
<keyword evidence="5" id="KW-0186">Copper</keyword>
<dbReference type="InterPro" id="IPR008972">
    <property type="entry name" value="Cupredoxin"/>
</dbReference>
<evidence type="ECO:0000256" key="2">
    <source>
        <dbReference type="ARBA" id="ARBA00022723"/>
    </source>
</evidence>
<evidence type="ECO:0000256" key="5">
    <source>
        <dbReference type="ARBA" id="ARBA00023008"/>
    </source>
</evidence>
<accession>A0A1X7RUQ8</accession>
<dbReference type="STRING" id="1276538.A0A1X7RUQ8"/>
<dbReference type="PANTHER" id="PTHR11709">
    <property type="entry name" value="MULTI-COPPER OXIDASE"/>
    <property type="match status" value="1"/>
</dbReference>
<proteinExistence type="inferred from homology"/>
<dbReference type="EMBL" id="LT853696">
    <property type="protein sequence ID" value="SMQ51193.1"/>
    <property type="molecule type" value="Genomic_DNA"/>
</dbReference>
<dbReference type="SUPFAM" id="SSF49503">
    <property type="entry name" value="Cupredoxins"/>
    <property type="match status" value="3"/>
</dbReference>
<dbReference type="PANTHER" id="PTHR11709:SF488">
    <property type="entry name" value="LACCASE-RELATED"/>
    <property type="match status" value="1"/>
</dbReference>
<evidence type="ECO:0000259" key="7">
    <source>
        <dbReference type="Pfam" id="PF00394"/>
    </source>
</evidence>
<organism evidence="10 11">
    <name type="scientific">Zymoseptoria tritici (strain ST99CH_3D7)</name>
    <dbReference type="NCBI Taxonomy" id="1276538"/>
    <lineage>
        <taxon>Eukaryota</taxon>
        <taxon>Fungi</taxon>
        <taxon>Dikarya</taxon>
        <taxon>Ascomycota</taxon>
        <taxon>Pezizomycotina</taxon>
        <taxon>Dothideomycetes</taxon>
        <taxon>Dothideomycetidae</taxon>
        <taxon>Mycosphaerellales</taxon>
        <taxon>Mycosphaerellaceae</taxon>
        <taxon>Zymoseptoria</taxon>
    </lineage>
</organism>
<keyword evidence="4" id="KW-0560">Oxidoreductase</keyword>
<dbReference type="InterPro" id="IPR045087">
    <property type="entry name" value="Cu-oxidase_fam"/>
</dbReference>
<evidence type="ECO:0000256" key="3">
    <source>
        <dbReference type="ARBA" id="ARBA00022729"/>
    </source>
</evidence>